<gene>
    <name evidence="2" type="ORF">FUA23_08560</name>
</gene>
<accession>A0A5C7FUK1</accession>
<evidence type="ECO:0000256" key="1">
    <source>
        <dbReference type="SAM" id="SignalP"/>
    </source>
</evidence>
<proteinExistence type="predicted"/>
<dbReference type="AlphaFoldDB" id="A0A5C7FUK1"/>
<dbReference type="PROSITE" id="PS51257">
    <property type="entry name" value="PROKAR_LIPOPROTEIN"/>
    <property type="match status" value="1"/>
</dbReference>
<dbReference type="EMBL" id="VOXD01000010">
    <property type="protein sequence ID" value="TXF89994.1"/>
    <property type="molecule type" value="Genomic_DNA"/>
</dbReference>
<keyword evidence="3" id="KW-1185">Reference proteome</keyword>
<comment type="caution">
    <text evidence="2">The sequence shown here is derived from an EMBL/GenBank/DDBJ whole genome shotgun (WGS) entry which is preliminary data.</text>
</comment>
<name>A0A5C7FUK1_9BACT</name>
<feature type="chain" id="PRO_5022746355" description="Lipoprotein" evidence="1">
    <location>
        <begin position="18"/>
        <end position="150"/>
    </location>
</feature>
<dbReference type="RefSeq" id="WP_147930314.1">
    <property type="nucleotide sequence ID" value="NZ_VOXD01000010.1"/>
</dbReference>
<evidence type="ECO:0008006" key="4">
    <source>
        <dbReference type="Google" id="ProtNLM"/>
    </source>
</evidence>
<sequence length="150" mass="16259">MRLSFLFAFVCLTLAFGCSKKTSPSNCEATVSGVVKTVAYDEVVDLAPGETAQVGKSQAAITFVGVDSDSRCPRGVSCISEGEAFVIVSRGSAYANEKVRIDVDTKKRSRLTTVGATIEIMDLSPYPEARVKIDPAQRRLRVRFKKSAKM</sequence>
<evidence type="ECO:0000313" key="2">
    <source>
        <dbReference type="EMBL" id="TXF89994.1"/>
    </source>
</evidence>
<keyword evidence="1" id="KW-0732">Signal</keyword>
<dbReference type="Proteomes" id="UP000321907">
    <property type="component" value="Unassembled WGS sequence"/>
</dbReference>
<organism evidence="2 3">
    <name type="scientific">Neolewinella aurantiaca</name>
    <dbReference type="NCBI Taxonomy" id="2602767"/>
    <lineage>
        <taxon>Bacteria</taxon>
        <taxon>Pseudomonadati</taxon>
        <taxon>Bacteroidota</taxon>
        <taxon>Saprospiria</taxon>
        <taxon>Saprospirales</taxon>
        <taxon>Lewinellaceae</taxon>
        <taxon>Neolewinella</taxon>
    </lineage>
</organism>
<feature type="signal peptide" evidence="1">
    <location>
        <begin position="1"/>
        <end position="17"/>
    </location>
</feature>
<protein>
    <recommendedName>
        <fullName evidence="4">Lipoprotein</fullName>
    </recommendedName>
</protein>
<evidence type="ECO:0000313" key="3">
    <source>
        <dbReference type="Proteomes" id="UP000321907"/>
    </source>
</evidence>
<reference evidence="2 3" key="1">
    <citation type="submission" date="2019-08" db="EMBL/GenBank/DDBJ databases">
        <title>Lewinella sp. strain SSH13 Genome sequencing and assembly.</title>
        <authorList>
            <person name="Kim I."/>
        </authorList>
    </citation>
    <scope>NUCLEOTIDE SEQUENCE [LARGE SCALE GENOMIC DNA]</scope>
    <source>
        <strain evidence="2 3">SSH13</strain>
    </source>
</reference>
<dbReference type="OrthoDB" id="163809at2"/>